<dbReference type="STRING" id="67767.A0A0J7KSV1"/>
<gene>
    <name evidence="1" type="ORF">RF55_6417</name>
</gene>
<proteinExistence type="predicted"/>
<reference evidence="1 2" key="1">
    <citation type="submission" date="2015-04" db="EMBL/GenBank/DDBJ databases">
        <title>Lasius niger genome sequencing.</title>
        <authorList>
            <person name="Konorov E.A."/>
            <person name="Nikitin M.A."/>
            <person name="Kirill M.V."/>
            <person name="Chang P."/>
        </authorList>
    </citation>
    <scope>NUCLEOTIDE SEQUENCE [LARGE SCALE GENOMIC DNA]</scope>
    <source>
        <tissue evidence="1">Whole</tissue>
    </source>
</reference>
<dbReference type="PANTHER" id="PTHR14918:SF3">
    <property type="entry name" value="KICSTOR COMPLEX PROTEIN SZT2"/>
    <property type="match status" value="1"/>
</dbReference>
<name>A0A0J7KSV1_LASNI</name>
<comment type="caution">
    <text evidence="1">The sequence shown here is derived from an EMBL/GenBank/DDBJ whole genome shotgun (WGS) entry which is preliminary data.</text>
</comment>
<dbReference type="InterPro" id="IPR033228">
    <property type="entry name" value="SZT2"/>
</dbReference>
<dbReference type="EMBL" id="LBMM01003485">
    <property type="protein sequence ID" value="KMQ93477.1"/>
    <property type="molecule type" value="Genomic_DNA"/>
</dbReference>
<dbReference type="AlphaFoldDB" id="A0A0J7KSV1"/>
<feature type="non-terminal residue" evidence="1">
    <location>
        <position position="490"/>
    </location>
</feature>
<keyword evidence="2" id="KW-1185">Reference proteome</keyword>
<dbReference type="GO" id="GO:0005777">
    <property type="term" value="C:peroxisome"/>
    <property type="evidence" value="ECO:0007669"/>
    <property type="project" value="InterPro"/>
</dbReference>
<dbReference type="PaxDb" id="67767-A0A0J7KSV1"/>
<dbReference type="PANTHER" id="PTHR14918">
    <property type="entry name" value="KICSTOR COMPLEX PROTEIN SZT2"/>
    <property type="match status" value="1"/>
</dbReference>
<evidence type="ECO:0000313" key="2">
    <source>
        <dbReference type="Proteomes" id="UP000036403"/>
    </source>
</evidence>
<dbReference type="OrthoDB" id="43547at2759"/>
<organism evidence="1 2">
    <name type="scientific">Lasius niger</name>
    <name type="common">Black garden ant</name>
    <dbReference type="NCBI Taxonomy" id="67767"/>
    <lineage>
        <taxon>Eukaryota</taxon>
        <taxon>Metazoa</taxon>
        <taxon>Ecdysozoa</taxon>
        <taxon>Arthropoda</taxon>
        <taxon>Hexapoda</taxon>
        <taxon>Insecta</taxon>
        <taxon>Pterygota</taxon>
        <taxon>Neoptera</taxon>
        <taxon>Endopterygota</taxon>
        <taxon>Hymenoptera</taxon>
        <taxon>Apocrita</taxon>
        <taxon>Aculeata</taxon>
        <taxon>Formicoidea</taxon>
        <taxon>Formicidae</taxon>
        <taxon>Formicinae</taxon>
        <taxon>Lasius</taxon>
        <taxon>Lasius</taxon>
    </lineage>
</organism>
<evidence type="ECO:0000313" key="1">
    <source>
        <dbReference type="EMBL" id="KMQ93477.1"/>
    </source>
</evidence>
<sequence length="490" mass="55508">MASARNEDKTILEADTIFLLMKKGFPISRNVRAQWLLEHLDSVISIQCPSIKNKEIPELEIISVLPKDKPVSWTIDTSYQFLYKVVSTTSIIFLAHKYRIVFSLDLSPSLATVDIQNGEIVIDEVCLATKRCLEGITRPFTIPGSKRIMQPEIYVTVIAHTPFFTTPAQQVLVQGWLITADNVNSLTQYIEKQLYLLEERVATVTSIANQQLENLRAEISPEASFVNMLRYGMLALTLLPEHSCAPHFSWFPGSGWTWYSVPDTIRSGMPVFYLSSYPSPSTVQLSDAACPQFGQIWQPVVSLDPLQWARWMHTQRITLILAYDRPLPRHLHQANQSGRFQCVQSRQAAAVLYAMLKNWATFVLVENHTIRLGEGFNFAYSAAGITNMVLEVQMQGFGNDENFYPCIIQYVLFPPHVVPNAALERDSGTEDDTEEGIAEAEVWTEDSEGYSDFQIVTEVWVEPQCGYVQMPTQSTAIYMHPLQYHQLPDA</sequence>
<dbReference type="Proteomes" id="UP000036403">
    <property type="component" value="Unassembled WGS sequence"/>
</dbReference>
<protein>
    <submittedName>
        <fullName evidence="1">Protein szt2-like protein</fullName>
    </submittedName>
</protein>
<accession>A0A0J7KSV1</accession>